<dbReference type="AlphaFoldDB" id="A0A7V7NWW5"/>
<dbReference type="GeneID" id="77344802"/>
<reference evidence="1 2" key="1">
    <citation type="submission" date="2019-09" db="EMBL/GenBank/DDBJ databases">
        <title>Draft genome sequences of 48 bacterial type strains from the CCUG.</title>
        <authorList>
            <person name="Tunovic T."/>
            <person name="Pineiro-Iglesias B."/>
            <person name="Unosson C."/>
            <person name="Inganas E."/>
            <person name="Ohlen M."/>
            <person name="Cardew S."/>
            <person name="Jensie-Markopoulos S."/>
            <person name="Salva-Serra F."/>
            <person name="Jaen-Luchoro D."/>
            <person name="Karlsson R."/>
            <person name="Svensson-Stadler L."/>
            <person name="Chun J."/>
            <person name="Moore E."/>
        </authorList>
    </citation>
    <scope>NUCLEOTIDE SEQUENCE [LARGE SCALE GENOMIC DNA]</scope>
    <source>
        <strain evidence="1 2">CCUG 48643</strain>
    </source>
</reference>
<comment type="caution">
    <text evidence="1">The sequence shown here is derived from an EMBL/GenBank/DDBJ whole genome shotgun (WGS) entry which is preliminary data.</text>
</comment>
<dbReference type="Proteomes" id="UP000423756">
    <property type="component" value="Unassembled WGS sequence"/>
</dbReference>
<organism evidence="1 2">
    <name type="scientific">Vibrio chagasii</name>
    <dbReference type="NCBI Taxonomy" id="170679"/>
    <lineage>
        <taxon>Bacteria</taxon>
        <taxon>Pseudomonadati</taxon>
        <taxon>Pseudomonadota</taxon>
        <taxon>Gammaproteobacteria</taxon>
        <taxon>Vibrionales</taxon>
        <taxon>Vibrionaceae</taxon>
        <taxon>Vibrio</taxon>
    </lineage>
</organism>
<protein>
    <submittedName>
        <fullName evidence="1">Uncharacterized protein</fullName>
    </submittedName>
</protein>
<accession>A0A7V7NWW5</accession>
<dbReference type="RefSeq" id="WP_137406644.1">
    <property type="nucleotide sequence ID" value="NZ_AP025467.1"/>
</dbReference>
<evidence type="ECO:0000313" key="1">
    <source>
        <dbReference type="EMBL" id="KAB0482379.1"/>
    </source>
</evidence>
<name>A0A7V7NWW5_9VIBR</name>
<dbReference type="EMBL" id="VZPX01000004">
    <property type="protein sequence ID" value="KAB0482379.1"/>
    <property type="molecule type" value="Genomic_DNA"/>
</dbReference>
<evidence type="ECO:0000313" key="2">
    <source>
        <dbReference type="Proteomes" id="UP000423756"/>
    </source>
</evidence>
<sequence length="131" mass="14166">MSGIRIKSKENGASLSLDFTTDRADNAPQTGVLIFAGNADSNKHILAQATFEQFKTPSILYGLLSGDVMASECLEASAHKLCVATIHAESESDVLESLSRLGLSEHISDIKAVFYCDEDSQTLDCRKLNLN</sequence>
<gene>
    <name evidence="1" type="ORF">F7Q91_02950</name>
</gene>
<proteinExistence type="predicted"/>